<proteinExistence type="predicted"/>
<evidence type="ECO:0000313" key="2">
    <source>
        <dbReference type="Proteomes" id="UP000314294"/>
    </source>
</evidence>
<gene>
    <name evidence="1" type="ORF">EYF80_042260</name>
</gene>
<name>A0A4Z2G1X6_9TELE</name>
<comment type="caution">
    <text evidence="1">The sequence shown here is derived from an EMBL/GenBank/DDBJ whole genome shotgun (WGS) entry which is preliminary data.</text>
</comment>
<organism evidence="1 2">
    <name type="scientific">Liparis tanakae</name>
    <name type="common">Tanaka's snailfish</name>
    <dbReference type="NCBI Taxonomy" id="230148"/>
    <lineage>
        <taxon>Eukaryota</taxon>
        <taxon>Metazoa</taxon>
        <taxon>Chordata</taxon>
        <taxon>Craniata</taxon>
        <taxon>Vertebrata</taxon>
        <taxon>Euteleostomi</taxon>
        <taxon>Actinopterygii</taxon>
        <taxon>Neopterygii</taxon>
        <taxon>Teleostei</taxon>
        <taxon>Neoteleostei</taxon>
        <taxon>Acanthomorphata</taxon>
        <taxon>Eupercaria</taxon>
        <taxon>Perciformes</taxon>
        <taxon>Cottioidei</taxon>
        <taxon>Cottales</taxon>
        <taxon>Liparidae</taxon>
        <taxon>Liparis</taxon>
    </lineage>
</organism>
<keyword evidence="2" id="KW-1185">Reference proteome</keyword>
<dbReference type="EMBL" id="SRLO01000738">
    <property type="protein sequence ID" value="TNN47539.1"/>
    <property type="molecule type" value="Genomic_DNA"/>
</dbReference>
<dbReference type="Proteomes" id="UP000314294">
    <property type="component" value="Unassembled WGS sequence"/>
</dbReference>
<accession>A0A4Z2G1X6</accession>
<dbReference type="OrthoDB" id="8898988at2759"/>
<sequence>MQKNTKSDIIETRGGSAQRLCELEESSRWAEASMLCRGSGRCPFSSVGNCRGEKTRHIFIILFLTMKARNTLLP</sequence>
<reference evidence="1 2" key="1">
    <citation type="submission" date="2019-03" db="EMBL/GenBank/DDBJ databases">
        <title>First draft genome of Liparis tanakae, snailfish: a comprehensive survey of snailfish specific genes.</title>
        <authorList>
            <person name="Kim W."/>
            <person name="Song I."/>
            <person name="Jeong J.-H."/>
            <person name="Kim D."/>
            <person name="Kim S."/>
            <person name="Ryu S."/>
            <person name="Song J.Y."/>
            <person name="Lee S.K."/>
        </authorList>
    </citation>
    <scope>NUCLEOTIDE SEQUENCE [LARGE SCALE GENOMIC DNA]</scope>
    <source>
        <tissue evidence="1">Muscle</tissue>
    </source>
</reference>
<protein>
    <submittedName>
        <fullName evidence="1">Uncharacterized protein</fullName>
    </submittedName>
</protein>
<dbReference type="AlphaFoldDB" id="A0A4Z2G1X6"/>
<evidence type="ECO:0000313" key="1">
    <source>
        <dbReference type="EMBL" id="TNN47539.1"/>
    </source>
</evidence>